<feature type="domain" description="Poly(A) RNA polymerase mitochondrial-like central palm" evidence="7">
    <location>
        <begin position="256"/>
        <end position="398"/>
    </location>
</feature>
<organism evidence="8 9">
    <name type="scientific">Penicilliopsis zonata CBS 506.65</name>
    <dbReference type="NCBI Taxonomy" id="1073090"/>
    <lineage>
        <taxon>Eukaryota</taxon>
        <taxon>Fungi</taxon>
        <taxon>Dikarya</taxon>
        <taxon>Ascomycota</taxon>
        <taxon>Pezizomycotina</taxon>
        <taxon>Eurotiomycetes</taxon>
        <taxon>Eurotiomycetidae</taxon>
        <taxon>Eurotiales</taxon>
        <taxon>Aspergillaceae</taxon>
        <taxon>Penicilliopsis</taxon>
    </lineage>
</organism>
<dbReference type="InterPro" id="IPR002058">
    <property type="entry name" value="PAP_assoc"/>
</dbReference>
<feature type="compositionally biased region" description="Basic and acidic residues" evidence="5">
    <location>
        <begin position="39"/>
        <end position="48"/>
    </location>
</feature>
<dbReference type="Gene3D" id="1.10.1410.10">
    <property type="match status" value="1"/>
</dbReference>
<dbReference type="GO" id="GO:0003729">
    <property type="term" value="F:mRNA binding"/>
    <property type="evidence" value="ECO:0007669"/>
    <property type="project" value="TreeGrafter"/>
</dbReference>
<feature type="region of interest" description="Disordered" evidence="5">
    <location>
        <begin position="167"/>
        <end position="209"/>
    </location>
</feature>
<dbReference type="InterPro" id="IPR045862">
    <property type="entry name" value="Trf4-like"/>
</dbReference>
<evidence type="ECO:0000256" key="4">
    <source>
        <dbReference type="ARBA" id="ARBA00022842"/>
    </source>
</evidence>
<dbReference type="OrthoDB" id="273917at2759"/>
<dbReference type="GO" id="GO:0005730">
    <property type="term" value="C:nucleolus"/>
    <property type="evidence" value="ECO:0007669"/>
    <property type="project" value="TreeGrafter"/>
</dbReference>
<evidence type="ECO:0000313" key="8">
    <source>
        <dbReference type="EMBL" id="OJJ42962.1"/>
    </source>
</evidence>
<proteinExistence type="inferred from homology"/>
<dbReference type="Gene3D" id="3.30.460.10">
    <property type="entry name" value="Beta Polymerase, domain 2"/>
    <property type="match status" value="1"/>
</dbReference>
<evidence type="ECO:0000256" key="3">
    <source>
        <dbReference type="ARBA" id="ARBA00022723"/>
    </source>
</evidence>
<keyword evidence="4" id="KW-0460">Magnesium</keyword>
<evidence type="ECO:0000256" key="1">
    <source>
        <dbReference type="ARBA" id="ARBA00008593"/>
    </source>
</evidence>
<feature type="compositionally biased region" description="Basic and acidic residues" evidence="5">
    <location>
        <begin position="14"/>
        <end position="26"/>
    </location>
</feature>
<dbReference type="PANTHER" id="PTHR23092">
    <property type="entry name" value="POLY(A) RNA POLYMERASE"/>
    <property type="match status" value="1"/>
</dbReference>
<dbReference type="InterPro" id="IPR054708">
    <property type="entry name" value="MTPAP-like_central"/>
</dbReference>
<dbReference type="RefSeq" id="XP_022577472.1">
    <property type="nucleotide sequence ID" value="XM_022730040.1"/>
</dbReference>
<dbReference type="GO" id="GO:0043634">
    <property type="term" value="P:polyadenylation-dependent ncRNA catabolic process"/>
    <property type="evidence" value="ECO:0007669"/>
    <property type="project" value="TreeGrafter"/>
</dbReference>
<protein>
    <recommendedName>
        <fullName evidence="2">polynucleotide adenylyltransferase</fullName>
        <ecNumber evidence="2">2.7.7.19</ecNumber>
    </recommendedName>
</protein>
<dbReference type="FunFam" id="3.30.460.10:FF:000031">
    <property type="entry name" value="Topoisomerase family protein Trf4"/>
    <property type="match status" value="1"/>
</dbReference>
<dbReference type="GO" id="GO:0010605">
    <property type="term" value="P:negative regulation of macromolecule metabolic process"/>
    <property type="evidence" value="ECO:0007669"/>
    <property type="project" value="UniProtKB-ARBA"/>
</dbReference>
<dbReference type="GO" id="GO:0046872">
    <property type="term" value="F:metal ion binding"/>
    <property type="evidence" value="ECO:0007669"/>
    <property type="project" value="UniProtKB-KW"/>
</dbReference>
<dbReference type="Proteomes" id="UP000184188">
    <property type="component" value="Unassembled WGS sequence"/>
</dbReference>
<feature type="domain" description="PAP-associated" evidence="6">
    <location>
        <begin position="452"/>
        <end position="509"/>
    </location>
</feature>
<evidence type="ECO:0000256" key="5">
    <source>
        <dbReference type="SAM" id="MobiDB-lite"/>
    </source>
</evidence>
<dbReference type="VEuPathDB" id="FungiDB:ASPZODRAFT_75323"/>
<evidence type="ECO:0000256" key="2">
    <source>
        <dbReference type="ARBA" id="ARBA00012388"/>
    </source>
</evidence>
<dbReference type="GeneID" id="34616504"/>
<keyword evidence="9" id="KW-1185">Reference proteome</keyword>
<keyword evidence="3" id="KW-0479">Metal-binding</keyword>
<dbReference type="InterPro" id="IPR043519">
    <property type="entry name" value="NT_sf"/>
</dbReference>
<evidence type="ECO:0000313" key="9">
    <source>
        <dbReference type="Proteomes" id="UP000184188"/>
    </source>
</evidence>
<dbReference type="EMBL" id="KV878355">
    <property type="protein sequence ID" value="OJJ42962.1"/>
    <property type="molecule type" value="Genomic_DNA"/>
</dbReference>
<reference evidence="9" key="1">
    <citation type="journal article" date="2017" name="Genome Biol.">
        <title>Comparative genomics reveals high biological diversity and specific adaptations in the industrially and medically important fungal genus Aspergillus.</title>
        <authorList>
            <person name="de Vries R.P."/>
            <person name="Riley R."/>
            <person name="Wiebenga A."/>
            <person name="Aguilar-Osorio G."/>
            <person name="Amillis S."/>
            <person name="Uchima C.A."/>
            <person name="Anderluh G."/>
            <person name="Asadollahi M."/>
            <person name="Askin M."/>
            <person name="Barry K."/>
            <person name="Battaglia E."/>
            <person name="Bayram O."/>
            <person name="Benocci T."/>
            <person name="Braus-Stromeyer S.A."/>
            <person name="Caldana C."/>
            <person name="Canovas D."/>
            <person name="Cerqueira G.C."/>
            <person name="Chen F."/>
            <person name="Chen W."/>
            <person name="Choi C."/>
            <person name="Clum A."/>
            <person name="Dos Santos R.A."/>
            <person name="Damasio A.R."/>
            <person name="Diallinas G."/>
            <person name="Emri T."/>
            <person name="Fekete E."/>
            <person name="Flipphi M."/>
            <person name="Freyberg S."/>
            <person name="Gallo A."/>
            <person name="Gournas C."/>
            <person name="Habgood R."/>
            <person name="Hainaut M."/>
            <person name="Harispe M.L."/>
            <person name="Henrissat B."/>
            <person name="Hilden K.S."/>
            <person name="Hope R."/>
            <person name="Hossain A."/>
            <person name="Karabika E."/>
            <person name="Karaffa L."/>
            <person name="Karanyi Z."/>
            <person name="Krasevec N."/>
            <person name="Kuo A."/>
            <person name="Kusch H."/>
            <person name="LaButti K."/>
            <person name="Lagendijk E.L."/>
            <person name="Lapidus A."/>
            <person name="Levasseur A."/>
            <person name="Lindquist E."/>
            <person name="Lipzen A."/>
            <person name="Logrieco A.F."/>
            <person name="MacCabe A."/>
            <person name="Maekelae M.R."/>
            <person name="Malavazi I."/>
            <person name="Melin P."/>
            <person name="Meyer V."/>
            <person name="Mielnichuk N."/>
            <person name="Miskei M."/>
            <person name="Molnar A.P."/>
            <person name="Mule G."/>
            <person name="Ngan C.Y."/>
            <person name="Orejas M."/>
            <person name="Orosz E."/>
            <person name="Ouedraogo J.P."/>
            <person name="Overkamp K.M."/>
            <person name="Park H.-S."/>
            <person name="Perrone G."/>
            <person name="Piumi F."/>
            <person name="Punt P.J."/>
            <person name="Ram A.F."/>
            <person name="Ramon A."/>
            <person name="Rauscher S."/>
            <person name="Record E."/>
            <person name="Riano-Pachon D.M."/>
            <person name="Robert V."/>
            <person name="Roehrig J."/>
            <person name="Ruller R."/>
            <person name="Salamov A."/>
            <person name="Salih N.S."/>
            <person name="Samson R.A."/>
            <person name="Sandor E."/>
            <person name="Sanguinetti M."/>
            <person name="Schuetze T."/>
            <person name="Sepcic K."/>
            <person name="Shelest E."/>
            <person name="Sherlock G."/>
            <person name="Sophianopoulou V."/>
            <person name="Squina F.M."/>
            <person name="Sun H."/>
            <person name="Susca A."/>
            <person name="Todd R.B."/>
            <person name="Tsang A."/>
            <person name="Unkles S.E."/>
            <person name="van de Wiele N."/>
            <person name="van Rossen-Uffink D."/>
            <person name="Oliveira J.V."/>
            <person name="Vesth T.C."/>
            <person name="Visser J."/>
            <person name="Yu J.-H."/>
            <person name="Zhou M."/>
            <person name="Andersen M.R."/>
            <person name="Archer D.B."/>
            <person name="Baker S.E."/>
            <person name="Benoit I."/>
            <person name="Brakhage A.A."/>
            <person name="Braus G.H."/>
            <person name="Fischer R."/>
            <person name="Frisvad J.C."/>
            <person name="Goldman G.H."/>
            <person name="Houbraken J."/>
            <person name="Oakley B."/>
            <person name="Pocsi I."/>
            <person name="Scazzocchio C."/>
            <person name="Seiboth B."/>
            <person name="vanKuyk P.A."/>
            <person name="Wortman J."/>
            <person name="Dyer P.S."/>
            <person name="Grigoriev I.V."/>
        </authorList>
    </citation>
    <scope>NUCLEOTIDE SEQUENCE [LARGE SCALE GENOMIC DNA]</scope>
    <source>
        <strain evidence="9">CBS 506.65</strain>
    </source>
</reference>
<comment type="similarity">
    <text evidence="1">Belongs to the DNA polymerase type-B-like family.</text>
</comment>
<evidence type="ECO:0000259" key="6">
    <source>
        <dbReference type="Pfam" id="PF03828"/>
    </source>
</evidence>
<dbReference type="Pfam" id="PF03828">
    <property type="entry name" value="PAP_assoc"/>
    <property type="match status" value="1"/>
</dbReference>
<dbReference type="EC" id="2.7.7.19" evidence="2"/>
<feature type="region of interest" description="Disordered" evidence="5">
    <location>
        <begin position="1"/>
        <end position="133"/>
    </location>
</feature>
<dbReference type="Pfam" id="PF22600">
    <property type="entry name" value="MTPAP-like_central"/>
    <property type="match status" value="1"/>
</dbReference>
<dbReference type="AlphaFoldDB" id="A0A1L9S727"/>
<feature type="compositionally biased region" description="Pro residues" evidence="5">
    <location>
        <begin position="584"/>
        <end position="608"/>
    </location>
</feature>
<evidence type="ECO:0000259" key="7">
    <source>
        <dbReference type="Pfam" id="PF22600"/>
    </source>
</evidence>
<name>A0A1L9S727_9EURO</name>
<gene>
    <name evidence="8" type="ORF">ASPZODRAFT_75323</name>
</gene>
<dbReference type="SUPFAM" id="SSF81631">
    <property type="entry name" value="PAP/OAS1 substrate-binding domain"/>
    <property type="match status" value="1"/>
</dbReference>
<feature type="region of interest" description="Disordered" evidence="5">
    <location>
        <begin position="579"/>
        <end position="665"/>
    </location>
</feature>
<dbReference type="GO" id="GO:1990817">
    <property type="term" value="F:poly(A) RNA polymerase activity"/>
    <property type="evidence" value="ECO:0007669"/>
    <property type="project" value="UniProtKB-EC"/>
</dbReference>
<dbReference type="GO" id="GO:0031123">
    <property type="term" value="P:RNA 3'-end processing"/>
    <property type="evidence" value="ECO:0007669"/>
    <property type="project" value="TreeGrafter"/>
</dbReference>
<sequence>MPPAFEFRGNNNSRTDRRAPRPKQEFTFRYPRPGTAERPLLRKQRETTPELLLGANGSSEKPALKFAAIGDLSDSDEAEMDVSSEDEDEDSRPRKKRIVEAEKPAPAPAPRWSNPDPYTALPPPDESQSKKVDVVKMIRKARLAASASRPEDSDAVVTNEDFISFGMEDEEEDGNRAPENAPRGPRSQLQESDPALGNRKRTHDDEIKGFSKKLGKPISRFYADGSILDEWRTLTRETASPWLDSMPSSLHLGARLHNEILSFYHWVKPQFYEQIVRSDLIARLQSAFQNRYYGVQLRPFGSFASGLYLPTADIDLVMLSSNFMRNGIRTFGERKGQIYAFSAFLKNLDIAVPGSIETIAHARVPILKFVDKLTGLRVDLSFDNDSGIVANRTFQQWKEEFPAMPVVVSVIKQFLLLRGLNEVPTGGLGGFSITCLVTSLMQHLPHGRVEQNLGSLLMDFFDFYGTKFDYETVGIRMSPPGYFNKRVYKVYRENNNERLAIEDPNNPENDISGGTREIHLIFRSFANAYRVLKTQMLSTSMSATSETSILSTIIGANYEEYAAQRSRLHRVFLTDPRFAQYQTPPTPPPPPGPPPPVESAPPPPPPGPAQKDKATKMQKRQQALRDRALRLKKLRPDIASTIPKSISNEQALKLGGYQTQSEMDRDLLTREKTMQVSAST</sequence>
<accession>A0A1L9S727</accession>
<dbReference type="GO" id="GO:0031499">
    <property type="term" value="C:TRAMP complex"/>
    <property type="evidence" value="ECO:0007669"/>
    <property type="project" value="TreeGrafter"/>
</dbReference>
<dbReference type="SUPFAM" id="SSF81301">
    <property type="entry name" value="Nucleotidyltransferase"/>
    <property type="match status" value="1"/>
</dbReference>
<dbReference type="CDD" id="cd05402">
    <property type="entry name" value="NT_PAP_TUTase"/>
    <property type="match status" value="1"/>
</dbReference>
<dbReference type="PANTHER" id="PTHR23092:SF15">
    <property type="entry name" value="INACTIVE NON-CANONICAL POLY(A) RNA POLYMERASE PROTEIN TRF4-2-RELATED"/>
    <property type="match status" value="1"/>
</dbReference>
<dbReference type="STRING" id="1073090.A0A1L9S727"/>
<feature type="compositionally biased region" description="Acidic residues" evidence="5">
    <location>
        <begin position="73"/>
        <end position="90"/>
    </location>
</feature>